<protein>
    <submittedName>
        <fullName evidence="3">Uncharacterized protein</fullName>
    </submittedName>
</protein>
<sequence>MHKIIFQRFFPAIIALFLVSAMQAQEATCWKLVGTKLHNMPSEEYKSMGVAGRENNVQINYSFDQNAIKIEKFIVGQYLSSYKDDPEKQKNATLAHDHYGESMTAKLIIKGLPDIIEGPTELKVELSIKTTCKHGDTFSTVPNVTVVDGNGEASVKGGAKVLPVSRKENTSSISVDEKSYATFTKSGDKQIWQIPFGMLNAKMEKKKVYRYIGIALSSSYGVAQPTTPIVYFVYELVRAKKVIKETEDFCWVFHSSAVYGAHEYERDDDGGVVTERRQYDKGVFRLEREYRHNGKTYNATAQGIAKGLKSIYHPGDEVAVNYELTSNPDDGPRENAIWARATIKYKSLGWNADNWERQGITNDTELPGALIDDDNYQIIVVPSGEKYNTVMKNNVVSPKEAGYTNDDEGDRKMYIILSCCNMDAVYCYHWASEKDAAIIEEAGGGATAITTGNSDSDDGGTSPAIPIIVGGLIGWAVVKIIRKGKKAKKTVVENVSGMKKRQGESEEEFVNRQIQEDLRQRGVKEYLKPQKGESYKSWRWRQDEFEKATKERDKKHQSYVREHTSMRDVTTPEEARKMMDDEMTNKLQPDQERNRRIERNWDIAYKTTYAAREGSKWALRTISSYSKATGGAHAASVADGGLALIAGAEELGNCINEGETVVKTIARTAIKGGAEYGKSKINSTGNYKDLKNIGGKTGLDTIANTTVDIIKGEASVKKSLIDTTKSFLQNGVDEKFSDIGSKSKSFWTHAGMQVGNIQVEF</sequence>
<organism evidence="3 4">
    <name type="scientific">Xylanibacter ruminicola</name>
    <name type="common">Prevotella ruminicola</name>
    <dbReference type="NCBI Taxonomy" id="839"/>
    <lineage>
        <taxon>Bacteria</taxon>
        <taxon>Pseudomonadati</taxon>
        <taxon>Bacteroidota</taxon>
        <taxon>Bacteroidia</taxon>
        <taxon>Bacteroidales</taxon>
        <taxon>Prevotellaceae</taxon>
        <taxon>Xylanibacter</taxon>
    </lineage>
</organism>
<evidence type="ECO:0000313" key="4">
    <source>
        <dbReference type="Proteomes" id="UP000182257"/>
    </source>
</evidence>
<feature type="chain" id="PRO_5010343558" evidence="2">
    <location>
        <begin position="27"/>
        <end position="761"/>
    </location>
</feature>
<evidence type="ECO:0000256" key="2">
    <source>
        <dbReference type="SAM" id="SignalP"/>
    </source>
</evidence>
<accession>A0A1H3YUX9</accession>
<feature type="signal peptide" evidence="2">
    <location>
        <begin position="1"/>
        <end position="26"/>
    </location>
</feature>
<dbReference type="Proteomes" id="UP000182257">
    <property type="component" value="Unassembled WGS sequence"/>
</dbReference>
<reference evidence="3 4" key="1">
    <citation type="submission" date="2016-10" db="EMBL/GenBank/DDBJ databases">
        <authorList>
            <person name="de Groot N.N."/>
        </authorList>
    </citation>
    <scope>NUCLEOTIDE SEQUENCE [LARGE SCALE GENOMIC DNA]</scope>
    <source>
        <strain evidence="3 4">D31d</strain>
    </source>
</reference>
<dbReference type="EMBL" id="FNRF01000001">
    <property type="protein sequence ID" value="SEA14862.1"/>
    <property type="molecule type" value="Genomic_DNA"/>
</dbReference>
<gene>
    <name evidence="3" type="ORF">SAMN05216462_0800</name>
</gene>
<evidence type="ECO:0000256" key="1">
    <source>
        <dbReference type="SAM" id="MobiDB-lite"/>
    </source>
</evidence>
<feature type="region of interest" description="Disordered" evidence="1">
    <location>
        <begin position="549"/>
        <end position="571"/>
    </location>
</feature>
<evidence type="ECO:0000313" key="3">
    <source>
        <dbReference type="EMBL" id="SEA14862.1"/>
    </source>
</evidence>
<name>A0A1H3YUX9_XYLRU</name>
<dbReference type="AlphaFoldDB" id="A0A1H3YUX9"/>
<proteinExistence type="predicted"/>
<keyword evidence="2" id="KW-0732">Signal</keyword>
<feature type="compositionally biased region" description="Basic and acidic residues" evidence="1">
    <location>
        <begin position="549"/>
        <end position="566"/>
    </location>
</feature>